<evidence type="ECO:0000313" key="1">
    <source>
        <dbReference type="EMBL" id="OQB73006.1"/>
    </source>
</evidence>
<protein>
    <submittedName>
        <fullName evidence="1">Uncharacterized protein</fullName>
    </submittedName>
</protein>
<reference evidence="1" key="1">
    <citation type="submission" date="2017-02" db="EMBL/GenBank/DDBJ databases">
        <title>Delving into the versatile metabolic prowess of the omnipresent phylum Bacteroidetes.</title>
        <authorList>
            <person name="Nobu M.K."/>
            <person name="Mei R."/>
            <person name="Narihiro T."/>
            <person name="Kuroda K."/>
            <person name="Liu W.-T."/>
        </authorList>
    </citation>
    <scope>NUCLEOTIDE SEQUENCE</scope>
    <source>
        <strain evidence="1">ADurb.Bin131</strain>
    </source>
</reference>
<dbReference type="EMBL" id="MWDQ01000103">
    <property type="protein sequence ID" value="OQB73006.1"/>
    <property type="molecule type" value="Genomic_DNA"/>
</dbReference>
<gene>
    <name evidence="1" type="ORF">BWX89_01122</name>
</gene>
<name>A0A1V6C7Y9_UNCT6</name>
<dbReference type="Proteomes" id="UP000485562">
    <property type="component" value="Unassembled WGS sequence"/>
</dbReference>
<accession>A0A1V6C7Y9</accession>
<comment type="caution">
    <text evidence="1">The sequence shown here is derived from an EMBL/GenBank/DDBJ whole genome shotgun (WGS) entry which is preliminary data.</text>
</comment>
<organism evidence="1">
    <name type="scientific">candidate division TA06 bacterium ADurb.Bin131</name>
    <dbReference type="NCBI Taxonomy" id="1852827"/>
    <lineage>
        <taxon>Bacteria</taxon>
        <taxon>Bacteria division TA06</taxon>
    </lineage>
</organism>
<proteinExistence type="predicted"/>
<sequence>MINKINVDEDKNIGSYFEKHWLIKKFGAEIMKMPAKDVEAISVIEEVMDFYEGYKMRETNYKLSQKENKKWH</sequence>
<dbReference type="AlphaFoldDB" id="A0A1V6C7Y9"/>